<reference evidence="1" key="1">
    <citation type="journal article" date="2023" name="PLoS Negl. Trop. Dis.">
        <title>A genome sequence for Biomphalaria pfeifferi, the major vector snail for the human-infecting parasite Schistosoma mansoni.</title>
        <authorList>
            <person name="Bu L."/>
            <person name="Lu L."/>
            <person name="Laidemitt M.R."/>
            <person name="Zhang S.M."/>
            <person name="Mutuku M."/>
            <person name="Mkoji G."/>
            <person name="Steinauer M."/>
            <person name="Loker E.S."/>
        </authorList>
    </citation>
    <scope>NUCLEOTIDE SEQUENCE</scope>
    <source>
        <strain evidence="1">KasaAsao</strain>
    </source>
</reference>
<gene>
    <name evidence="1" type="ORF">Bpfe_020036</name>
</gene>
<comment type="caution">
    <text evidence="1">The sequence shown here is derived from an EMBL/GenBank/DDBJ whole genome shotgun (WGS) entry which is preliminary data.</text>
</comment>
<reference evidence="1" key="2">
    <citation type="submission" date="2023-04" db="EMBL/GenBank/DDBJ databases">
        <authorList>
            <person name="Bu L."/>
            <person name="Lu L."/>
            <person name="Laidemitt M.R."/>
            <person name="Zhang S.M."/>
            <person name="Mutuku M."/>
            <person name="Mkoji G."/>
            <person name="Steinauer M."/>
            <person name="Loker E.S."/>
        </authorList>
    </citation>
    <scope>NUCLEOTIDE SEQUENCE</scope>
    <source>
        <strain evidence="1">KasaAsao</strain>
        <tissue evidence="1">Whole Snail</tissue>
    </source>
</reference>
<dbReference type="EMBL" id="JASAOG010000113">
    <property type="protein sequence ID" value="KAK0050508.1"/>
    <property type="molecule type" value="Genomic_DNA"/>
</dbReference>
<evidence type="ECO:0000313" key="1">
    <source>
        <dbReference type="EMBL" id="KAK0050508.1"/>
    </source>
</evidence>
<sequence length="66" mass="7327">MGEVAHYHILSPDPRLPRYASDNHSLFTRLSYTGLASVPEVPDALSVTLAKNTVIKPLQLRFPPLD</sequence>
<organism evidence="1 2">
    <name type="scientific">Biomphalaria pfeifferi</name>
    <name type="common">Bloodfluke planorb</name>
    <name type="synonym">Freshwater snail</name>
    <dbReference type="NCBI Taxonomy" id="112525"/>
    <lineage>
        <taxon>Eukaryota</taxon>
        <taxon>Metazoa</taxon>
        <taxon>Spiralia</taxon>
        <taxon>Lophotrochozoa</taxon>
        <taxon>Mollusca</taxon>
        <taxon>Gastropoda</taxon>
        <taxon>Heterobranchia</taxon>
        <taxon>Euthyneura</taxon>
        <taxon>Panpulmonata</taxon>
        <taxon>Hygrophila</taxon>
        <taxon>Lymnaeoidea</taxon>
        <taxon>Planorbidae</taxon>
        <taxon>Biomphalaria</taxon>
    </lineage>
</organism>
<proteinExistence type="predicted"/>
<dbReference type="AlphaFoldDB" id="A0AAD8F4L8"/>
<name>A0AAD8F4L8_BIOPF</name>
<keyword evidence="2" id="KW-1185">Reference proteome</keyword>
<accession>A0AAD8F4L8</accession>
<dbReference type="Proteomes" id="UP001233172">
    <property type="component" value="Unassembled WGS sequence"/>
</dbReference>
<protein>
    <submittedName>
        <fullName evidence="1">Uncharacterized protein</fullName>
    </submittedName>
</protein>
<evidence type="ECO:0000313" key="2">
    <source>
        <dbReference type="Proteomes" id="UP001233172"/>
    </source>
</evidence>